<dbReference type="Proteomes" id="UP001189757">
    <property type="component" value="Unassembled WGS sequence"/>
</dbReference>
<proteinExistence type="predicted"/>
<name>A0ABM9KC37_9RALS</name>
<keyword evidence="1" id="KW-0472">Membrane</keyword>
<reference evidence="2 3" key="1">
    <citation type="submission" date="2023-07" db="EMBL/GenBank/DDBJ databases">
        <authorList>
            <person name="Peeters C."/>
        </authorList>
    </citation>
    <scope>NUCLEOTIDE SEQUENCE [LARGE SCALE GENOMIC DNA]</scope>
    <source>
        <strain evidence="2 3">LMG 18101</strain>
    </source>
</reference>
<keyword evidence="1" id="KW-1133">Transmembrane helix</keyword>
<evidence type="ECO:0000313" key="3">
    <source>
        <dbReference type="Proteomes" id="UP001189757"/>
    </source>
</evidence>
<comment type="caution">
    <text evidence="2">The sequence shown here is derived from an EMBL/GenBank/DDBJ whole genome shotgun (WGS) entry which is preliminary data.</text>
</comment>
<evidence type="ECO:0008006" key="4">
    <source>
        <dbReference type="Google" id="ProtNLM"/>
    </source>
</evidence>
<sequence length="487" mass="51095">MAARLFRSGLTLLAAFVVVWIAVIVWWQTTNRMPSTADIVTYLFLLPLGMVIGYWVIKRALDGIRTNVAAGRELSAAAPAAAAKSDGTPADPQDATRHWRAVLLASALRAPGGSDAASLVDAVQASTQPGLTDVQGFGQPIFAAPVDGLDIEDLRTELTERHPDVDWLDEHLRALTLAGQVAEELAAHAVAQHPEPAGPDATRLVITALLPREWTPQQQAAADAWLRQRIGVIWRADHLTLEPITAKGDADALLLLDRATQAVNRTSDERVLRMLVVADSLVGPSAVEQLTQNEQLFEANRQHGRVPGEAAAGVLLCAPALAVASVTPSVDDTGDDAPPAAITITRASVARLEAPTPDRGQPQLEALGGAVRHVLETLAAAPAGANGKAPAAAEEEPLVASVVTDTGMHPVRTVEVARIFSERFPTLDVAADLLPLGTPCGYVGAAGSLLPVVVAHQLSQQSGKPVLAITANDIQQRGAIAVVPSLT</sequence>
<accession>A0ABM9KC37</accession>
<gene>
    <name evidence="2" type="ORF">LMG18101_04462</name>
</gene>
<feature type="transmembrane region" description="Helical" evidence="1">
    <location>
        <begin position="39"/>
        <end position="57"/>
    </location>
</feature>
<organism evidence="2 3">
    <name type="scientific">Ralstonia flaminis</name>
    <dbReference type="NCBI Taxonomy" id="3058597"/>
    <lineage>
        <taxon>Bacteria</taxon>
        <taxon>Pseudomonadati</taxon>
        <taxon>Pseudomonadota</taxon>
        <taxon>Betaproteobacteria</taxon>
        <taxon>Burkholderiales</taxon>
        <taxon>Burkholderiaceae</taxon>
        <taxon>Ralstonia</taxon>
    </lineage>
</organism>
<dbReference type="EMBL" id="CATZLL010000017">
    <property type="protein sequence ID" value="CAJ0820958.1"/>
    <property type="molecule type" value="Genomic_DNA"/>
</dbReference>
<evidence type="ECO:0000256" key="1">
    <source>
        <dbReference type="SAM" id="Phobius"/>
    </source>
</evidence>
<protein>
    <recommendedName>
        <fullName evidence="4">Transmembrane protein</fullName>
    </recommendedName>
</protein>
<dbReference type="RefSeq" id="WP_316682406.1">
    <property type="nucleotide sequence ID" value="NZ_CATZLL010000017.1"/>
</dbReference>
<keyword evidence="3" id="KW-1185">Reference proteome</keyword>
<feature type="transmembrane region" description="Helical" evidence="1">
    <location>
        <begin position="9"/>
        <end position="27"/>
    </location>
</feature>
<keyword evidence="1" id="KW-0812">Transmembrane</keyword>
<evidence type="ECO:0000313" key="2">
    <source>
        <dbReference type="EMBL" id="CAJ0820958.1"/>
    </source>
</evidence>